<sequence length="259" mass="30403">MGHIFDMFNSDVGSSSISLCLFKRYEAQEEKDTGDTKYQIKPKRDLRSQFLLQMENRERRKREELEEKAKEAEKCAIEVTYQYLSTYLLHWILPARHLASSPPSHGIIGYPTGDLYRLRIRQRLVLKSLAELDSDHYPVLLNLEHAVSSTDHSKKPDLKCTDWDRFANVLREKLGPTRKFRTAAEIDYGVEFITSTIKEAFEASTLRYLPNRTLQASLPDYILRHVREKNWLRRAWKILSDPVHKANCRRKVHAVREMV</sequence>
<proteinExistence type="predicted"/>
<organism evidence="2">
    <name type="scientific">Timema shepardi</name>
    <name type="common">Walking stick</name>
    <dbReference type="NCBI Taxonomy" id="629360"/>
    <lineage>
        <taxon>Eukaryota</taxon>
        <taxon>Metazoa</taxon>
        <taxon>Ecdysozoa</taxon>
        <taxon>Arthropoda</taxon>
        <taxon>Hexapoda</taxon>
        <taxon>Insecta</taxon>
        <taxon>Pterygota</taxon>
        <taxon>Neoptera</taxon>
        <taxon>Polyneoptera</taxon>
        <taxon>Phasmatodea</taxon>
        <taxon>Timematodea</taxon>
        <taxon>Timematoidea</taxon>
        <taxon>Timematidae</taxon>
        <taxon>Timema</taxon>
    </lineage>
</organism>
<dbReference type="AlphaFoldDB" id="A0A7R9BA71"/>
<evidence type="ECO:0000256" key="1">
    <source>
        <dbReference type="SAM" id="Coils"/>
    </source>
</evidence>
<feature type="coiled-coil region" evidence="1">
    <location>
        <begin position="48"/>
        <end position="82"/>
    </location>
</feature>
<gene>
    <name evidence="2" type="ORF">TSIB3V08_LOCUS11948</name>
</gene>
<keyword evidence="1" id="KW-0175">Coiled coil</keyword>
<evidence type="ECO:0000313" key="2">
    <source>
        <dbReference type="EMBL" id="CAD7267946.1"/>
    </source>
</evidence>
<name>A0A7R9BA71_TIMSH</name>
<reference evidence="2" key="1">
    <citation type="submission" date="2020-11" db="EMBL/GenBank/DDBJ databases">
        <authorList>
            <person name="Tran Van P."/>
        </authorList>
    </citation>
    <scope>NUCLEOTIDE SEQUENCE</scope>
</reference>
<protein>
    <submittedName>
        <fullName evidence="2">Uncharacterized protein</fullName>
    </submittedName>
</protein>
<dbReference type="EMBL" id="OC010970">
    <property type="protein sequence ID" value="CAD7267946.1"/>
    <property type="molecule type" value="Genomic_DNA"/>
</dbReference>
<accession>A0A7R9BA71</accession>